<reference evidence="2 3" key="1">
    <citation type="journal article" date="2019" name="Commun. Biol.">
        <title>The bagworm genome reveals a unique fibroin gene that provides high tensile strength.</title>
        <authorList>
            <person name="Kono N."/>
            <person name="Nakamura H."/>
            <person name="Ohtoshi R."/>
            <person name="Tomita M."/>
            <person name="Numata K."/>
            <person name="Arakawa K."/>
        </authorList>
    </citation>
    <scope>NUCLEOTIDE SEQUENCE [LARGE SCALE GENOMIC DNA]</scope>
</reference>
<evidence type="ECO:0000256" key="1">
    <source>
        <dbReference type="SAM" id="MobiDB-lite"/>
    </source>
</evidence>
<gene>
    <name evidence="2" type="ORF">EVAR_24802_1</name>
</gene>
<comment type="caution">
    <text evidence="2">The sequence shown here is derived from an EMBL/GenBank/DDBJ whole genome shotgun (WGS) entry which is preliminary data.</text>
</comment>
<evidence type="ECO:0000313" key="2">
    <source>
        <dbReference type="EMBL" id="GBP44887.1"/>
    </source>
</evidence>
<sequence length="141" mass="15515">MLVLSCDGQFRRSLKISAKREARNLIENRRPEPGSVGGEDVLSRSNSAHQQVEGLGRYVLSSGAVRFESCLRSSPPIRRQHPTLGELSEDSYPVSSGQKGALSNTTPPARLNWVISQLSLQTENGINDVSDTNLFMKNNFT</sequence>
<accession>A0A4C1W481</accession>
<keyword evidence="3" id="KW-1185">Reference proteome</keyword>
<feature type="compositionally biased region" description="Polar residues" evidence="1">
    <location>
        <begin position="93"/>
        <end position="106"/>
    </location>
</feature>
<organism evidence="2 3">
    <name type="scientific">Eumeta variegata</name>
    <name type="common">Bagworm moth</name>
    <name type="synonym">Eumeta japonica</name>
    <dbReference type="NCBI Taxonomy" id="151549"/>
    <lineage>
        <taxon>Eukaryota</taxon>
        <taxon>Metazoa</taxon>
        <taxon>Ecdysozoa</taxon>
        <taxon>Arthropoda</taxon>
        <taxon>Hexapoda</taxon>
        <taxon>Insecta</taxon>
        <taxon>Pterygota</taxon>
        <taxon>Neoptera</taxon>
        <taxon>Endopterygota</taxon>
        <taxon>Lepidoptera</taxon>
        <taxon>Glossata</taxon>
        <taxon>Ditrysia</taxon>
        <taxon>Tineoidea</taxon>
        <taxon>Psychidae</taxon>
        <taxon>Oiketicinae</taxon>
        <taxon>Eumeta</taxon>
    </lineage>
</organism>
<dbReference type="Proteomes" id="UP000299102">
    <property type="component" value="Unassembled WGS sequence"/>
</dbReference>
<dbReference type="AlphaFoldDB" id="A0A4C1W481"/>
<proteinExistence type="predicted"/>
<name>A0A4C1W481_EUMVA</name>
<feature type="region of interest" description="Disordered" evidence="1">
    <location>
        <begin position="75"/>
        <end position="106"/>
    </location>
</feature>
<protein>
    <submittedName>
        <fullName evidence="2">Uncharacterized protein</fullName>
    </submittedName>
</protein>
<dbReference type="EMBL" id="BGZK01000460">
    <property type="protein sequence ID" value="GBP44887.1"/>
    <property type="molecule type" value="Genomic_DNA"/>
</dbReference>
<evidence type="ECO:0000313" key="3">
    <source>
        <dbReference type="Proteomes" id="UP000299102"/>
    </source>
</evidence>
<feature type="region of interest" description="Disordered" evidence="1">
    <location>
        <begin position="25"/>
        <end position="47"/>
    </location>
</feature>